<evidence type="ECO:0000313" key="3">
    <source>
        <dbReference type="EMBL" id="KAG5503484.1"/>
    </source>
</evidence>
<keyword evidence="1" id="KW-1133">Transmembrane helix</keyword>
<dbReference type="Proteomes" id="UP000674318">
    <property type="component" value="Chromosome 24"/>
</dbReference>
<evidence type="ECO:0000256" key="1">
    <source>
        <dbReference type="SAM" id="Phobius"/>
    </source>
</evidence>
<name>A0A836I5X1_9TRYP</name>
<feature type="chain" id="PRO_5032796458" evidence="2">
    <location>
        <begin position="36"/>
        <end position="962"/>
    </location>
</feature>
<keyword evidence="4" id="KW-1185">Reference proteome</keyword>
<feature type="signal peptide" evidence="2">
    <location>
        <begin position="1"/>
        <end position="35"/>
    </location>
</feature>
<feature type="transmembrane region" description="Helical" evidence="1">
    <location>
        <begin position="925"/>
        <end position="951"/>
    </location>
</feature>
<keyword evidence="2" id="KW-0732">Signal</keyword>
<keyword evidence="1" id="KW-0812">Transmembrane</keyword>
<sequence length="962" mass="102695">MLRHLSHTVAATPSAAAVLLHLTVIFWLCCTGVTAAPAFMDPMQLEGELSAIFPRYDTEVQDLLGPAVALGLGPIGGSLYVSSNSSNSNASSLLVCARADVNAMIAPVTLSTADALFHSITGGVSGQLDVHHGCYMANTQGTLPQCVAMLTSTAADCGGVAADAVGPHLEIAAHANSTGTKTVVGYPKVLRSTASMLANYVYNWSHQRLKLERSLRRTREATTALARVQKLMQNAAAISPSEEEDSLLRARATAHVAKVVSEANNRIMDKHRLWRDWMLPSLGIISGITSDENRNLVSSDSDVAYGPDVSKCPLYDYTSLLFWGYESMESKMSQHLVRTLEMVDLLHLKKLKPALRGLQCVQMMSVTALMILEDEPVRTVAKMLSKGYVKNTTIWDLEEFDILAANYSSSLRDHQLWILAYMLAVVGTPEVADELFGGTAVVDCMRRAALVVPDNFTGTVPPSLAWCLYNTPMNETTQGSVRQRSLVTRESSAVAPNGQCLWGLSVWNGLCDGVAFDPSQCNLCPPGSVGDGEGHCVCGDASGMYATLTKGCVPKEPANDVPGVRIHDGGRHSTIPLSGDNASVTLLSVQLPRTAILFDPSAYLRVDVVCHDSGRGSGGTQLVATRSGNRKPPCASVVAYERQRERTGVMHTFLGGTQRFVTYAESLIISATGTAAFYGETCRVNVTVASTLRRNSQPVTAGTWTFVPGATPLHLELHGVNKSTASGVNGAKPLPRCQGVGAKVYATSMPAAVHAGVCRVSGEQLGVFAAAGDYSLFGRSIQQAVSTRVRHSAGVAQDAAFISTVQSLAARTAMEVILEGGGATDSDVLWSVKINPGVTPLAVNAWRSGGYANVSLDTLRLAHSLRVRFADTMDTSAFAPAGMTVPFRYEDGQGGANDVGSEMSASSGIDHKTTSVAIERHRTRYLVAIILLSLVFASLVALFIAFLYLLFKTDKWPKFLLT</sequence>
<proteinExistence type="predicted"/>
<reference evidence="3 4" key="1">
    <citation type="submission" date="2021-02" db="EMBL/GenBank/DDBJ databases">
        <title>Porcisia hertigi Genome sequencing and assembly.</title>
        <authorList>
            <person name="Almutairi H."/>
            <person name="Gatherer D."/>
        </authorList>
    </citation>
    <scope>NUCLEOTIDE SEQUENCE [LARGE SCALE GENOMIC DNA]</scope>
    <source>
        <strain evidence="3 4">C119</strain>
    </source>
</reference>
<dbReference type="OrthoDB" id="272558at2759"/>
<dbReference type="EMBL" id="JAFJZO010000024">
    <property type="protein sequence ID" value="KAG5503484.1"/>
    <property type="molecule type" value="Genomic_DNA"/>
</dbReference>
<evidence type="ECO:0000256" key="2">
    <source>
        <dbReference type="SAM" id="SignalP"/>
    </source>
</evidence>
<dbReference type="RefSeq" id="XP_067756846.1">
    <property type="nucleotide sequence ID" value="XM_067901580.1"/>
</dbReference>
<accession>A0A836I5X1</accession>
<dbReference type="KEGG" id="phet:94291657"/>
<evidence type="ECO:0000313" key="4">
    <source>
        <dbReference type="Proteomes" id="UP000674318"/>
    </source>
</evidence>
<protein>
    <submittedName>
        <fullName evidence="3">Uncharacterized protein</fullName>
    </submittedName>
</protein>
<dbReference type="GeneID" id="94291657"/>
<keyword evidence="1" id="KW-0472">Membrane</keyword>
<organism evidence="3 4">
    <name type="scientific">Porcisia hertigi</name>
    <dbReference type="NCBI Taxonomy" id="2761500"/>
    <lineage>
        <taxon>Eukaryota</taxon>
        <taxon>Discoba</taxon>
        <taxon>Euglenozoa</taxon>
        <taxon>Kinetoplastea</taxon>
        <taxon>Metakinetoplastina</taxon>
        <taxon>Trypanosomatida</taxon>
        <taxon>Trypanosomatidae</taxon>
        <taxon>Leishmaniinae</taxon>
        <taxon>Porcisia</taxon>
    </lineage>
</organism>
<dbReference type="AlphaFoldDB" id="A0A836I5X1"/>
<comment type="caution">
    <text evidence="3">The sequence shown here is derived from an EMBL/GenBank/DDBJ whole genome shotgun (WGS) entry which is preliminary data.</text>
</comment>
<gene>
    <name evidence="3" type="ORF">JKF63_05623</name>
</gene>